<dbReference type="Proteomes" id="UP000182124">
    <property type="component" value="Unassembled WGS sequence"/>
</dbReference>
<name>A0A1G4VYS1_9FLAO</name>
<evidence type="ECO:0008006" key="3">
    <source>
        <dbReference type="Google" id="ProtNLM"/>
    </source>
</evidence>
<gene>
    <name evidence="1" type="ORF">SAMN02927925_01970</name>
</gene>
<dbReference type="eggNOG" id="ENOG5030YRF">
    <property type="taxonomic scope" value="Bacteria"/>
</dbReference>
<accession>A0A1G4VYS1</accession>
<dbReference type="EMBL" id="FMTY01000004">
    <property type="protein sequence ID" value="SCX13524.1"/>
    <property type="molecule type" value="Genomic_DNA"/>
</dbReference>
<dbReference type="RefSeq" id="WP_023576083.1">
    <property type="nucleotide sequence ID" value="NZ_CBCSBQ010000001.1"/>
</dbReference>
<proteinExistence type="predicted"/>
<sequence>MKKHEVHILKKSAGFGGMKEELSKEVEHFLNKKSAEGYEVINVSFTYYEATELIAFITLCR</sequence>
<dbReference type="AlphaFoldDB" id="A0A1G4VYS1"/>
<evidence type="ECO:0000313" key="1">
    <source>
        <dbReference type="EMBL" id="SCX13524.1"/>
    </source>
</evidence>
<protein>
    <recommendedName>
        <fullName evidence="3">DUF4177 domain-containing protein</fullName>
    </recommendedName>
</protein>
<evidence type="ECO:0000313" key="2">
    <source>
        <dbReference type="Proteomes" id="UP000182124"/>
    </source>
</evidence>
<dbReference type="STRING" id="329186.SAMN02927925_01970"/>
<reference evidence="1 2" key="1">
    <citation type="submission" date="2016-10" db="EMBL/GenBank/DDBJ databases">
        <authorList>
            <person name="de Groot N.N."/>
        </authorList>
    </citation>
    <scope>NUCLEOTIDE SEQUENCE [LARGE SCALE GENOMIC DNA]</scope>
    <source>
        <strain evidence="1 2">CGMCC 1.3801</strain>
    </source>
</reference>
<organism evidence="1 2">
    <name type="scientific">Flavobacterium saliperosum</name>
    <dbReference type="NCBI Taxonomy" id="329186"/>
    <lineage>
        <taxon>Bacteria</taxon>
        <taxon>Pseudomonadati</taxon>
        <taxon>Bacteroidota</taxon>
        <taxon>Flavobacteriia</taxon>
        <taxon>Flavobacteriales</taxon>
        <taxon>Flavobacteriaceae</taxon>
        <taxon>Flavobacterium</taxon>
    </lineage>
</organism>